<dbReference type="HOGENOM" id="CLU_048261_1_0_11"/>
<accession>A0A060JMW5</accession>
<dbReference type="GO" id="GO:0000160">
    <property type="term" value="P:phosphorelay signal transduction system"/>
    <property type="evidence" value="ECO:0007669"/>
    <property type="project" value="UniProtKB-KW"/>
</dbReference>
<dbReference type="EMBL" id="CP007490">
    <property type="protein sequence ID" value="AIC47928.1"/>
    <property type="molecule type" value="Genomic_DNA"/>
</dbReference>
<dbReference type="Pfam" id="PF02518">
    <property type="entry name" value="HATPase_c"/>
    <property type="match status" value="1"/>
</dbReference>
<keyword evidence="4" id="KW-1133">Transmembrane helix</keyword>
<dbReference type="STRING" id="529884.Rhola_00011350"/>
<dbReference type="InterPro" id="IPR003594">
    <property type="entry name" value="HATPase_dom"/>
</dbReference>
<feature type="domain" description="Histidine kinase/HSP90-like ATPase" evidence="5">
    <location>
        <begin position="311"/>
        <end position="393"/>
    </location>
</feature>
<keyword evidence="4" id="KW-0472">Membrane</keyword>
<keyword evidence="1" id="KW-0808">Transferase</keyword>
<keyword evidence="3" id="KW-0902">Two-component regulatory system</keyword>
<keyword evidence="2 6" id="KW-0418">Kinase</keyword>
<evidence type="ECO:0000256" key="4">
    <source>
        <dbReference type="SAM" id="Phobius"/>
    </source>
</evidence>
<dbReference type="PANTHER" id="PTHR24421:SF61">
    <property type="entry name" value="OXYGEN SENSOR HISTIDINE KINASE NREB"/>
    <property type="match status" value="1"/>
</dbReference>
<name>A0A060JMW5_9MICO</name>
<feature type="transmembrane region" description="Helical" evidence="4">
    <location>
        <begin position="112"/>
        <end position="140"/>
    </location>
</feature>
<feature type="transmembrane region" description="Helical" evidence="4">
    <location>
        <begin position="80"/>
        <end position="100"/>
    </location>
</feature>
<reference evidence="6 7" key="1">
    <citation type="journal article" date="2014" name="Int. J. Syst. Evol. Microbiol.">
        <title>Rhodoluna lacicola gen. nov., sp. nov., a planktonic freshwater bacterium with stream-lined genome.</title>
        <authorList>
            <person name="Hahn M."/>
            <person name="Schmidt J."/>
            <person name="Taipale S.J."/>
            <person name="Doolittle W.F."/>
            <person name="Koll U."/>
        </authorList>
    </citation>
    <scope>NUCLEOTIDE SEQUENCE [LARGE SCALE GENOMIC DNA]</scope>
    <source>
        <strain evidence="6 7">MWH-Ta8</strain>
    </source>
</reference>
<evidence type="ECO:0000259" key="5">
    <source>
        <dbReference type="Pfam" id="PF02518"/>
    </source>
</evidence>
<keyword evidence="4" id="KW-0812">Transmembrane</keyword>
<dbReference type="eggNOG" id="COG4585">
    <property type="taxonomic scope" value="Bacteria"/>
</dbReference>
<feature type="transmembrane region" description="Helical" evidence="4">
    <location>
        <begin position="52"/>
        <end position="73"/>
    </location>
</feature>
<evidence type="ECO:0000313" key="7">
    <source>
        <dbReference type="Proteomes" id="UP000067708"/>
    </source>
</evidence>
<dbReference type="AlphaFoldDB" id="A0A060JMW5"/>
<organism evidence="6 7">
    <name type="scientific">Rhodoluna lacicola</name>
    <dbReference type="NCBI Taxonomy" id="529884"/>
    <lineage>
        <taxon>Bacteria</taxon>
        <taxon>Bacillati</taxon>
        <taxon>Actinomycetota</taxon>
        <taxon>Actinomycetes</taxon>
        <taxon>Micrococcales</taxon>
        <taxon>Microbacteriaceae</taxon>
        <taxon>Luna cluster</taxon>
        <taxon>Luna-1 subcluster</taxon>
        <taxon>Rhodoluna</taxon>
    </lineage>
</organism>
<evidence type="ECO:0000313" key="6">
    <source>
        <dbReference type="EMBL" id="AIC47928.1"/>
    </source>
</evidence>
<feature type="transmembrane region" description="Helical" evidence="4">
    <location>
        <begin position="12"/>
        <end position="32"/>
    </location>
</feature>
<proteinExistence type="predicted"/>
<dbReference type="Proteomes" id="UP000067708">
    <property type="component" value="Chromosome"/>
</dbReference>
<dbReference type="GO" id="GO:0016301">
    <property type="term" value="F:kinase activity"/>
    <property type="evidence" value="ECO:0007669"/>
    <property type="project" value="UniProtKB-KW"/>
</dbReference>
<evidence type="ECO:0000256" key="2">
    <source>
        <dbReference type="ARBA" id="ARBA00022777"/>
    </source>
</evidence>
<gene>
    <name evidence="6" type="ORF">Rhola_00011350</name>
</gene>
<dbReference type="PANTHER" id="PTHR24421">
    <property type="entry name" value="NITRATE/NITRITE SENSOR PROTEIN NARX-RELATED"/>
    <property type="match status" value="1"/>
</dbReference>
<evidence type="ECO:0000256" key="3">
    <source>
        <dbReference type="ARBA" id="ARBA00023012"/>
    </source>
</evidence>
<protein>
    <submittedName>
        <fullName evidence="6">Signal transduction histidine kinase</fullName>
    </submittedName>
</protein>
<dbReference type="Gene3D" id="3.30.565.10">
    <property type="entry name" value="Histidine kinase-like ATPase, C-terminal domain"/>
    <property type="match status" value="1"/>
</dbReference>
<dbReference type="KEGG" id="rla:Rhola_00011350"/>
<dbReference type="InterPro" id="IPR050482">
    <property type="entry name" value="Sensor_HK_TwoCompSys"/>
</dbReference>
<dbReference type="SUPFAM" id="SSF55874">
    <property type="entry name" value="ATPase domain of HSP90 chaperone/DNA topoisomerase II/histidine kinase"/>
    <property type="match status" value="1"/>
</dbReference>
<keyword evidence="7" id="KW-1185">Reference proteome</keyword>
<dbReference type="InterPro" id="IPR036890">
    <property type="entry name" value="HATPase_C_sf"/>
</dbReference>
<sequence>MQFRRVEPNKSLALARVNTLLERVFSFASILISSQTLTNAFAEYSKYELNPFWFWLNVGLITGSNLLIIFLVWIRRSGRFGFIALTLSSAFAIVTWSFQLDGMELDPGEQPWIWWTVGIGGISAVGGFGVYIASFFLVILPTMWFFLQVSDIGIPVDPWVALQDSSFSFLFSSVLAGFVWVLRYEAAKVDEANHEANLAAIELSRADAIHRERDRIDALIHDSVLTTLLLAASAEDQRSELAAQESARAAIQKLSSLEHDRIMDQNISVSSLFSALEVAVHRFSDSVALESEGASDLPVPAELSAAVTESMLQALANAKNHAGSGASISVFLKGSAKGFKIVIKDNGRGFRPSRVPKNRLGLRLSIVGRVEAAGGKVFIDSKIGVGTNVIIEWSAA</sequence>
<evidence type="ECO:0000256" key="1">
    <source>
        <dbReference type="ARBA" id="ARBA00022679"/>
    </source>
</evidence>